<protein>
    <submittedName>
        <fullName evidence="1">Arginine utilization protein RocB</fullName>
    </submittedName>
</protein>
<dbReference type="Pfam" id="PF01546">
    <property type="entry name" value="Peptidase_M20"/>
    <property type="match status" value="1"/>
</dbReference>
<proteinExistence type="predicted"/>
<dbReference type="OrthoDB" id="9815360at2"/>
<gene>
    <name evidence="1" type="ORF">CLV38_12725</name>
</gene>
<dbReference type="GO" id="GO:0016787">
    <property type="term" value="F:hydrolase activity"/>
    <property type="evidence" value="ECO:0007669"/>
    <property type="project" value="InterPro"/>
</dbReference>
<evidence type="ECO:0000313" key="2">
    <source>
        <dbReference type="Proteomes" id="UP000238205"/>
    </source>
</evidence>
<dbReference type="InterPro" id="IPR012166">
    <property type="entry name" value="Uncharacterised_RocB"/>
</dbReference>
<dbReference type="Proteomes" id="UP000238205">
    <property type="component" value="Unassembled WGS sequence"/>
</dbReference>
<dbReference type="PANTHER" id="PTHR43808">
    <property type="entry name" value="ACETYLORNITHINE DEACETYLASE"/>
    <property type="match status" value="1"/>
</dbReference>
<dbReference type="InterPro" id="IPR002933">
    <property type="entry name" value="Peptidase_M20"/>
</dbReference>
<dbReference type="PIRSF" id="PIRSF010386">
    <property type="entry name" value="RocB"/>
    <property type="match status" value="1"/>
</dbReference>
<accession>A0A2T0VZN0</accession>
<organism evidence="1 2">
    <name type="scientific">Alkalibacterium olivapovliticus</name>
    <dbReference type="NCBI Taxonomy" id="99907"/>
    <lineage>
        <taxon>Bacteria</taxon>
        <taxon>Bacillati</taxon>
        <taxon>Bacillota</taxon>
        <taxon>Bacilli</taxon>
        <taxon>Lactobacillales</taxon>
        <taxon>Carnobacteriaceae</taxon>
        <taxon>Alkalibacterium</taxon>
    </lineage>
</organism>
<dbReference type="AlphaFoldDB" id="A0A2T0VZN0"/>
<dbReference type="SUPFAM" id="SSF53187">
    <property type="entry name" value="Zn-dependent exopeptidases"/>
    <property type="match status" value="1"/>
</dbReference>
<reference evidence="1 2" key="1">
    <citation type="submission" date="2018-03" db="EMBL/GenBank/DDBJ databases">
        <title>Genomic Encyclopedia of Archaeal and Bacterial Type Strains, Phase II (KMG-II): from individual species to whole genera.</title>
        <authorList>
            <person name="Goeker M."/>
        </authorList>
    </citation>
    <scope>NUCLEOTIDE SEQUENCE [LARGE SCALE GENOMIC DNA]</scope>
    <source>
        <strain evidence="1 2">DSM 13175</strain>
    </source>
</reference>
<sequence>MSKRASRIEEIAIDLTRQRSVTETIEEQLVTEKVHYFFQEMDYFKENPEDLMIVPVPHDKWGRKSVMALLRGKKDPSNNKTVVLIGHTDTVGISDYGDLKHVAHMPYELTKQLHLRKDMLPADAREDLESGNYLFGRGLFDMKTGDAIIMTLMEEIEKNLEDFSGNILFAAVCDEEANSAGMRSCVPEIVKLRDENDLNLTALINTDYMTSEYPGDENKYVYVGTVGKLMPSFYVVGKETHVGEAFKGLDPNQLVAEVTRRINLNTDLCDTVEGESTLPPMSLKQQDLKPEYSVQTAKAAHAFYNYATHSQTPDVVLGKMKKVATEAFESVIHDVNGQYEKYCKLTGRVFEPYAYKPKVMTYNELKKQVIKDQGEEIEKDLNREKEKWLIDDTVDEREYALKEVELLQTMWKNQEPVIIVYFTPPYYPHIYVKGETTKEKNLLDAVAQAVDSTESDYSLVYKKFFPYISDLSYASAPKNKGEIDALKENMPGFGTKYKLPLEAMQDLGLPVVDIGPFGKDSHKFTERLEKTYSFEVAPTLVSKTIQGLLKND</sequence>
<dbReference type="RefSeq" id="WP_106195597.1">
    <property type="nucleotide sequence ID" value="NZ_PVTO01000027.1"/>
</dbReference>
<comment type="caution">
    <text evidence="1">The sequence shown here is derived from an EMBL/GenBank/DDBJ whole genome shotgun (WGS) entry which is preliminary data.</text>
</comment>
<dbReference type="EMBL" id="PVTO01000027">
    <property type="protein sequence ID" value="PRY78035.1"/>
    <property type="molecule type" value="Genomic_DNA"/>
</dbReference>
<dbReference type="InterPro" id="IPR050072">
    <property type="entry name" value="Peptidase_M20A"/>
</dbReference>
<evidence type="ECO:0000313" key="1">
    <source>
        <dbReference type="EMBL" id="PRY78035.1"/>
    </source>
</evidence>
<name>A0A2T0VZN0_9LACT</name>
<dbReference type="Gene3D" id="3.40.630.10">
    <property type="entry name" value="Zn peptidases"/>
    <property type="match status" value="1"/>
</dbReference>
<dbReference type="PANTHER" id="PTHR43808:SF27">
    <property type="entry name" value="PROTEIN ROCB"/>
    <property type="match status" value="1"/>
</dbReference>
<keyword evidence="2" id="KW-1185">Reference proteome</keyword>